<reference evidence="5" key="1">
    <citation type="submission" date="2014-04" db="EMBL/GenBank/DDBJ databases">
        <title>Evolutionary Origins and Diversification of the Mycorrhizal Mutualists.</title>
        <authorList>
            <consortium name="DOE Joint Genome Institute"/>
            <consortium name="Mycorrhizal Genomics Consortium"/>
            <person name="Kohler A."/>
            <person name="Kuo A."/>
            <person name="Nagy L.G."/>
            <person name="Floudas D."/>
            <person name="Copeland A."/>
            <person name="Barry K.W."/>
            <person name="Cichocki N."/>
            <person name="Veneault-Fourrey C."/>
            <person name="LaButti K."/>
            <person name="Lindquist E.A."/>
            <person name="Lipzen A."/>
            <person name="Lundell T."/>
            <person name="Morin E."/>
            <person name="Murat C."/>
            <person name="Riley R."/>
            <person name="Ohm R."/>
            <person name="Sun H."/>
            <person name="Tunlid A."/>
            <person name="Henrissat B."/>
            <person name="Grigoriev I.V."/>
            <person name="Hibbett D.S."/>
            <person name="Martin F."/>
        </authorList>
    </citation>
    <scope>NUCLEOTIDE SEQUENCE [LARGE SCALE GENOMIC DNA]</scope>
    <source>
        <strain evidence="5">FD-334 SS-4</strain>
    </source>
</reference>
<dbReference type="PANTHER" id="PTHR46009:SF1">
    <property type="entry name" value="VACUOLAR PROTEIN SORTING-ASSOCIATED PROTEIN VTA1 HOMOLOG"/>
    <property type="match status" value="1"/>
</dbReference>
<dbReference type="AlphaFoldDB" id="A0A0D2MXA6"/>
<dbReference type="OMA" id="KTAYESH"/>
<dbReference type="InterPro" id="IPR023175">
    <property type="entry name" value="Vta1/CALS_N_sf"/>
</dbReference>
<dbReference type="GO" id="GO:0032511">
    <property type="term" value="P:late endosome to vacuole transport via multivesicular body sorting pathway"/>
    <property type="evidence" value="ECO:0007669"/>
    <property type="project" value="InterPro"/>
</dbReference>
<feature type="non-terminal residue" evidence="4">
    <location>
        <position position="175"/>
    </location>
</feature>
<name>A0A0D2MXA6_HYPSF</name>
<protein>
    <recommendedName>
        <fullName evidence="3">Vta1/callose synthase N-terminal domain-containing protein</fullName>
    </recommendedName>
</protein>
<accession>A0A0D2MXA6</accession>
<organism evidence="4 5">
    <name type="scientific">Hypholoma sublateritium (strain FD-334 SS-4)</name>
    <dbReference type="NCBI Taxonomy" id="945553"/>
    <lineage>
        <taxon>Eukaryota</taxon>
        <taxon>Fungi</taxon>
        <taxon>Dikarya</taxon>
        <taxon>Basidiomycota</taxon>
        <taxon>Agaricomycotina</taxon>
        <taxon>Agaricomycetes</taxon>
        <taxon>Agaricomycetidae</taxon>
        <taxon>Agaricales</taxon>
        <taxon>Agaricineae</taxon>
        <taxon>Strophariaceae</taxon>
        <taxon>Hypholoma</taxon>
    </lineage>
</organism>
<sequence length="175" mass="19376">MSTSILGLPPAPAELKAVIPYIQRAEELKTQDQIVSYWCAYYAAQLGISLKARDPSSREFLFALLGALEQMKSDLGANDAIDVESVSSAYVENFALKVFANADNEDRNGRSTRSTAKKFLAAANFLEILKTFPKKDISETNEDKIRYAKWKAADIAKAFREGRKPLPGPPGWAEE</sequence>
<evidence type="ECO:0000259" key="3">
    <source>
        <dbReference type="Pfam" id="PF04652"/>
    </source>
</evidence>
<comment type="subcellular location">
    <subcellularLocation>
        <location evidence="1">Endomembrane system</location>
    </subcellularLocation>
</comment>
<dbReference type="InterPro" id="IPR044538">
    <property type="entry name" value="Vta1-like"/>
</dbReference>
<dbReference type="PANTHER" id="PTHR46009">
    <property type="entry name" value="VACUOLAR PROTEIN SORTING-ASSOCIATED PROTEIN VTA1 HOMOLOG"/>
    <property type="match status" value="1"/>
</dbReference>
<keyword evidence="5" id="KW-1185">Reference proteome</keyword>
<evidence type="ECO:0000256" key="1">
    <source>
        <dbReference type="ARBA" id="ARBA00004308"/>
    </source>
</evidence>
<proteinExistence type="predicted"/>
<dbReference type="EMBL" id="KN817521">
    <property type="protein sequence ID" value="KJA28668.1"/>
    <property type="molecule type" value="Genomic_DNA"/>
</dbReference>
<dbReference type="Gene3D" id="1.25.40.270">
    <property type="entry name" value="Vacuolar protein sorting-associated protein vta1"/>
    <property type="match status" value="1"/>
</dbReference>
<evidence type="ECO:0000256" key="2">
    <source>
        <dbReference type="ARBA" id="ARBA00023136"/>
    </source>
</evidence>
<keyword evidence="2" id="KW-0472">Membrane</keyword>
<feature type="domain" description="Vta1/callose synthase N-terminal" evidence="3">
    <location>
        <begin position="18"/>
        <end position="161"/>
    </location>
</feature>
<dbReference type="OrthoDB" id="391137at2759"/>
<evidence type="ECO:0000313" key="4">
    <source>
        <dbReference type="EMBL" id="KJA28668.1"/>
    </source>
</evidence>
<dbReference type="Proteomes" id="UP000054270">
    <property type="component" value="Unassembled WGS sequence"/>
</dbReference>
<dbReference type="Pfam" id="PF04652">
    <property type="entry name" value="Vta1"/>
    <property type="match status" value="1"/>
</dbReference>
<evidence type="ECO:0000313" key="5">
    <source>
        <dbReference type="Proteomes" id="UP000054270"/>
    </source>
</evidence>
<dbReference type="STRING" id="945553.A0A0D2MXA6"/>
<dbReference type="GO" id="GO:0005771">
    <property type="term" value="C:multivesicular body"/>
    <property type="evidence" value="ECO:0007669"/>
    <property type="project" value="TreeGrafter"/>
</dbReference>
<gene>
    <name evidence="4" type="ORF">HYPSUDRAFT_129629</name>
</gene>
<dbReference type="InterPro" id="IPR039431">
    <property type="entry name" value="Vta1/CALS_N"/>
</dbReference>